<dbReference type="GeneID" id="19737825"/>
<dbReference type="InterPro" id="IPR007490">
    <property type="entry name" value="Poxvirus_B22"/>
</dbReference>
<feature type="region of interest" description="Disordered" evidence="2">
    <location>
        <begin position="379"/>
        <end position="413"/>
    </location>
</feature>
<feature type="region of interest" description="Disordered" evidence="2">
    <location>
        <begin position="721"/>
        <end position="813"/>
    </location>
</feature>
<feature type="domain" description="Poxvirus B22R protein C-terminal" evidence="3">
    <location>
        <begin position="865"/>
        <end position="1059"/>
    </location>
</feature>
<protein>
    <submittedName>
        <fullName evidence="5">B22R family protein</fullName>
    </submittedName>
</protein>
<dbReference type="InterPro" id="IPR025133">
    <property type="entry name" value="Poxvirus_B22R_N_dom"/>
</dbReference>
<evidence type="ECO:0000313" key="6">
    <source>
        <dbReference type="Proteomes" id="UP000101521"/>
    </source>
</evidence>
<feature type="coiled-coil region" evidence="1">
    <location>
        <begin position="515"/>
        <end position="556"/>
    </location>
</feature>
<organism evidence="5 6">
    <name type="scientific">Pigeonpox virus</name>
    <dbReference type="NCBI Taxonomy" id="10264"/>
    <lineage>
        <taxon>Viruses</taxon>
        <taxon>Varidnaviria</taxon>
        <taxon>Bamfordvirae</taxon>
        <taxon>Nucleocytoviricota</taxon>
        <taxon>Pokkesviricetes</taxon>
        <taxon>Chitovirales</taxon>
        <taxon>Poxviridae</taxon>
        <taxon>Chordopoxvirinae</taxon>
        <taxon>Avipoxvirus</taxon>
        <taxon>Avipoxvirus pigeonpox</taxon>
    </lineage>
</organism>
<keyword evidence="1" id="KW-0175">Coiled coil</keyword>
<dbReference type="Pfam" id="PF13168">
    <property type="entry name" value="Poxvirus_B22R_C"/>
    <property type="match status" value="1"/>
</dbReference>
<dbReference type="KEGG" id="vg:19737825"/>
<sequence>MKSIIFILVVLLFSLVYSDYDEDEDENTCLRKQAKYHSLSKTISPKELSDHKASATIKYLSSVRKKEEQRFIECFNWTNIRQTIKSRFVKECELSTDKDHSRFQYNYTYVLDVSIYAPKNPKRGDNTSARRKVTSCITASALSLSKEDVQYLICKTTGSKLTCSLPSVSTITYTGTKCRNITVDKVTVGNYSVLTDNNNENAHTDIFITFDGISSSPPYESSDIFEECITEMIKTCEDYNDQHDKVKVKKILTGHCDDCRMGLMAEVTEVPKEFNISLKECGGMGYSDLVNLFYLCEVTGGDNCINYIPLTDKIKDSSFKVLSAYTGSGRKKRKSRPRRNIDDSDIDETNIGDNNLECMYLYYDNDNDNDDRYDYCIKNPNKNKKHKKRKISRKHHDINKLPKQSYKTRPKRSLDEHKMKNLKEYFGLEGVIPPKASHIQVGISSSKDSILGDGNIISTLKDSMRSKLEKMITLVPVDTPPKSLMSTISKSINSDGDFTSGLISSISYQKQQSIKEALTQSFTSIEEELDDIKRRLGHLELREKQLEDKLKQKNLKTRKVVEHYKDSIDKYGKSGGSRVSSSVIHKNPVVGVNVGSVITKPGKTISFPEQPIHPNNRHSNLPLSLPSSVYYNTNTRSGTSASRRCKRGLTSAMCGLLMLTPLPRTRRPVPAVQSDSSSSDSLLSVAPVGNFVLDSSSSSLVSSVDLTSYWLSSSDAASGINQGVGPSGQRLSFRDDSSFHVSSSSGTSSSSSGTSSSSSGTSSSSSGTSSSSSGTSSSSSGTSSSSSGGIINRRRSSSSISSGEYSSSGGDNHVSAYGSRMKRISRSFDKTLALGLAAQFITQGLMDRNLRSFMVQDDDRNEAEVVFDVVSTAIGTIGSVVTASGIIASPHVAFAGMGLSAISGLLDAGRDIYYILSGKQRPQDPVLKTFNAYRDYVTDTSKSGVRKCMMPGTETIVYMSYRNDSSIIPSLEKLSLFFVDSIDSVLYYLNSSNVILDFSLTVVCPIGYLRSPTLDINAYTVIKSTSEEGARFYTFTRLGAMLSKFPVVRLTCGKDITLTLKPFEIALNEMQLLKMSTPGEPEETKSIPSNVCDIFPLKRFYLTVRGCPFDNSIVSVVHTTCSILLRMATWEPLYQRWVLENPFEQNGRLRQLFTFQKYDFNNTVIKPNEIPGHSKFCTNRHATECYWTELMVLDDTSPSCASRARTIYLELYTFGNSRGFTSFVLTCPSGSTPVAVGDKEGIIELPLADFYTVKMFASKNEKKIGVFCVDNYNSDLKSDLINIKFVSQRHQEGIIYLDEYTGKEKVFEDVSKLGNMPWRSRRCVTWQHKRQCVSFHGKIDVWTEDYKLETDVGSELMITEKYEPSTITLQNINKSATLFPYELKVEFYVGNLGNAYSKPERFWDDATRSFRTYSSIVLALIPCIMRANMLMYNISDFISVMAYHQSMTYDYGDGSKYTFYRIAGSECIAYLDLKSKMMSVRCEPFSIPRTINKYEGMCFIIVTSRDHCATDVDEIKNSGYTKEQADKPRYCDTYITPAVWEDAGHYCGYFSQLRHIGYRHPDYEACKSYINIHYKDVWIENEVLLKPPYAFEFKYNKNNEYIDPKLSDSLKILYDEYKSIPQYTNSSLPESINRLSSSLTSEGRSITDVSIDGGILETAFEANVERLLELEEQITDTAHMVLTNTLSGDDLQEIYSDKETCCKIDFSDNTVSKIIESGNYSCGILDDYLYDDFVEYDDPSDDEDRVLVLINGTLEDFDVLKHIGKSVITCIDPIVIPLEDDDVKEEVEETILLQAFKEGIEEIMHELDLNISSILLKNNITNINME</sequence>
<feature type="compositionally biased region" description="Basic residues" evidence="2">
    <location>
        <begin position="329"/>
        <end position="338"/>
    </location>
</feature>
<gene>
    <name evidence="5" type="ORF">fep_100</name>
</gene>
<evidence type="ECO:0000259" key="4">
    <source>
        <dbReference type="Pfam" id="PF13169"/>
    </source>
</evidence>
<dbReference type="Pfam" id="PF04395">
    <property type="entry name" value="Poxvirus_B22R"/>
    <property type="match status" value="1"/>
</dbReference>
<evidence type="ECO:0000313" key="5">
    <source>
        <dbReference type="EMBL" id="AID46608.1"/>
    </source>
</evidence>
<feature type="compositionally biased region" description="Basic residues" evidence="2">
    <location>
        <begin position="381"/>
        <end position="397"/>
    </location>
</feature>
<feature type="domain" description="Poxvirus B22R protein N-terminal" evidence="4">
    <location>
        <begin position="26"/>
        <end position="117"/>
    </location>
</feature>
<feature type="compositionally biased region" description="Low complexity" evidence="2">
    <location>
        <begin position="742"/>
        <end position="810"/>
    </location>
</feature>
<dbReference type="InterPro" id="IPR025128">
    <property type="entry name" value="Poxvirus_B22R_C_dom"/>
</dbReference>
<proteinExistence type="predicted"/>
<accession>A0A068EGX2</accession>
<evidence type="ECO:0000256" key="1">
    <source>
        <dbReference type="SAM" id="Coils"/>
    </source>
</evidence>
<dbReference type="EMBL" id="KJ801920">
    <property type="protein sequence ID" value="AID46608.1"/>
    <property type="molecule type" value="Genomic_DNA"/>
</dbReference>
<feature type="region of interest" description="Disordered" evidence="2">
    <location>
        <begin position="327"/>
        <end position="347"/>
    </location>
</feature>
<name>A0A068EGX2_9POXV</name>
<reference evidence="5 6" key="1">
    <citation type="journal article" date="2014" name="BMC Genomics">
        <title>The complete genome sequences of poxviruses isolated from a penguin and a pigeon in South Africa and comparison to other sequenced avipoxviruses.</title>
        <authorList>
            <person name="Offerman K."/>
            <person name="Carulei O."/>
            <person name="van der Walt A.P."/>
            <person name="Douglass N."/>
            <person name="Williamson A.L."/>
        </authorList>
    </citation>
    <scope>NUCLEOTIDE SEQUENCE [LARGE SCALE GENOMIC DNA]</scope>
    <source>
        <strain evidence="5">FeP2</strain>
    </source>
</reference>
<dbReference type="Proteomes" id="UP000101521">
    <property type="component" value="Segment"/>
</dbReference>
<dbReference type="Pfam" id="PF13169">
    <property type="entry name" value="Poxvirus_B22R_N"/>
    <property type="match status" value="1"/>
</dbReference>
<evidence type="ECO:0000259" key="3">
    <source>
        <dbReference type="Pfam" id="PF13168"/>
    </source>
</evidence>
<dbReference type="RefSeq" id="YP_009046332.1">
    <property type="nucleotide sequence ID" value="NC_024447.1"/>
</dbReference>
<evidence type="ECO:0000256" key="2">
    <source>
        <dbReference type="SAM" id="MobiDB-lite"/>
    </source>
</evidence>
<keyword evidence="6" id="KW-1185">Reference proteome</keyword>